<evidence type="ECO:0000313" key="2">
    <source>
        <dbReference type="Proteomes" id="UP000766486"/>
    </source>
</evidence>
<protein>
    <submittedName>
        <fullName evidence="1">Uncharacterized protein</fullName>
    </submittedName>
</protein>
<dbReference type="EMBL" id="CABFNS010000780">
    <property type="protein sequence ID" value="VUC28065.1"/>
    <property type="molecule type" value="Genomic_DNA"/>
</dbReference>
<organism evidence="1 2">
    <name type="scientific">Bionectria ochroleuca</name>
    <name type="common">Gliocladium roseum</name>
    <dbReference type="NCBI Taxonomy" id="29856"/>
    <lineage>
        <taxon>Eukaryota</taxon>
        <taxon>Fungi</taxon>
        <taxon>Dikarya</taxon>
        <taxon>Ascomycota</taxon>
        <taxon>Pezizomycotina</taxon>
        <taxon>Sordariomycetes</taxon>
        <taxon>Hypocreomycetidae</taxon>
        <taxon>Hypocreales</taxon>
        <taxon>Bionectriaceae</taxon>
        <taxon>Clonostachys</taxon>
    </lineage>
</organism>
<proteinExistence type="predicted"/>
<accession>A0ABY6UAD2</accession>
<reference evidence="1 2" key="1">
    <citation type="submission" date="2019-06" db="EMBL/GenBank/DDBJ databases">
        <authorList>
            <person name="Broberg M."/>
        </authorList>
    </citation>
    <scope>NUCLEOTIDE SEQUENCE [LARGE SCALE GENOMIC DNA]</scope>
</reference>
<sequence>MGRVSMLLADRLTPTGTRPAPSTEFIAKVLDEGRRHTIQLLRDIAGVVENERAELRVDYFAMHNAVWKLLQEIRKDIVDTFGADVAPLPEVKDLPFVVGYVFAAASGRKGIQETGQPIDDLINIAADVVARFLKNGKGHKVKDWLEIEDFDEVDGLEFEDKYPCGMNRLVKELRKKGASPQIDGQCPVQ</sequence>
<gene>
    <name evidence="1" type="ORF">CLO192961_LOCUS225230</name>
</gene>
<evidence type="ECO:0000313" key="1">
    <source>
        <dbReference type="EMBL" id="VUC28065.1"/>
    </source>
</evidence>
<comment type="caution">
    <text evidence="1">The sequence shown here is derived from an EMBL/GenBank/DDBJ whole genome shotgun (WGS) entry which is preliminary data.</text>
</comment>
<name>A0ABY6UAD2_BIOOC</name>
<dbReference type="Proteomes" id="UP000766486">
    <property type="component" value="Unassembled WGS sequence"/>
</dbReference>
<keyword evidence="2" id="KW-1185">Reference proteome</keyword>